<proteinExistence type="predicted"/>
<evidence type="ECO:0000313" key="1">
    <source>
        <dbReference type="EMBL" id="KAJ8006562.1"/>
    </source>
</evidence>
<evidence type="ECO:0000313" key="2">
    <source>
        <dbReference type="Proteomes" id="UP001157502"/>
    </source>
</evidence>
<dbReference type="Proteomes" id="UP001157502">
    <property type="component" value="Chromosome 9"/>
</dbReference>
<reference evidence="1" key="1">
    <citation type="submission" date="2021-05" db="EMBL/GenBank/DDBJ databases">
        <authorList>
            <person name="Pan Q."/>
            <person name="Jouanno E."/>
            <person name="Zahm M."/>
            <person name="Klopp C."/>
            <person name="Cabau C."/>
            <person name="Louis A."/>
            <person name="Berthelot C."/>
            <person name="Parey E."/>
            <person name="Roest Crollius H."/>
            <person name="Montfort J."/>
            <person name="Robinson-Rechavi M."/>
            <person name="Bouchez O."/>
            <person name="Lampietro C."/>
            <person name="Lopez Roques C."/>
            <person name="Donnadieu C."/>
            <person name="Postlethwait J."/>
            <person name="Bobe J."/>
            <person name="Dillon D."/>
            <person name="Chandos A."/>
            <person name="von Hippel F."/>
            <person name="Guiguen Y."/>
        </authorList>
    </citation>
    <scope>NUCLEOTIDE SEQUENCE</scope>
    <source>
        <strain evidence="1">YG-Jan2019</strain>
    </source>
</reference>
<sequence length="298" mass="32959">MIRSMLLNGRATLAKADAMGLSVLLVFTVIVSKSILQHILLNNEHCVLYHHATKVAYTACKRVRKILSGTLDKVNIEMGHKRNLLFLSSLKPKETVRHYRKGQTKAKVVTGNYRTFTESVLVKDVERMNKHWIPMYNLYQPCAVSNDFIGSYEYLGSDANYVLRLRADNAYWRNWLGTLSVSWLPGAFRECCADLNGTRGETVVVAQQADLNETRDEQAAQLIGASGKDGQQVENVVNGSELGSVVVERKHDSSGGVVNNLAVEEVASTSGVLREKGQEGMVPQTVEEVPCDSSAPVF</sequence>
<gene>
    <name evidence="1" type="ORF">DPEC_G00108550</name>
</gene>
<dbReference type="EMBL" id="CM055736">
    <property type="protein sequence ID" value="KAJ8006562.1"/>
    <property type="molecule type" value="Genomic_DNA"/>
</dbReference>
<organism evidence="1 2">
    <name type="scientific">Dallia pectoralis</name>
    <name type="common">Alaska blackfish</name>
    <dbReference type="NCBI Taxonomy" id="75939"/>
    <lineage>
        <taxon>Eukaryota</taxon>
        <taxon>Metazoa</taxon>
        <taxon>Chordata</taxon>
        <taxon>Craniata</taxon>
        <taxon>Vertebrata</taxon>
        <taxon>Euteleostomi</taxon>
        <taxon>Actinopterygii</taxon>
        <taxon>Neopterygii</taxon>
        <taxon>Teleostei</taxon>
        <taxon>Protacanthopterygii</taxon>
        <taxon>Esociformes</taxon>
        <taxon>Umbridae</taxon>
        <taxon>Dallia</taxon>
    </lineage>
</organism>
<comment type="caution">
    <text evidence="1">The sequence shown here is derived from an EMBL/GenBank/DDBJ whole genome shotgun (WGS) entry which is preliminary data.</text>
</comment>
<keyword evidence="2" id="KW-1185">Reference proteome</keyword>
<accession>A0ACC2GSM5</accession>
<name>A0ACC2GSM5_DALPE</name>
<protein>
    <submittedName>
        <fullName evidence="1">Uncharacterized protein</fullName>
    </submittedName>
</protein>